<keyword evidence="4" id="KW-0560">Oxidoreductase</keyword>
<dbReference type="GO" id="GO:0008395">
    <property type="term" value="F:steroid hydroxylase activity"/>
    <property type="evidence" value="ECO:0007669"/>
    <property type="project" value="TreeGrafter"/>
</dbReference>
<evidence type="ECO:0000313" key="7">
    <source>
        <dbReference type="EMBL" id="CAD7634224.1"/>
    </source>
</evidence>
<dbReference type="GO" id="GO:0005506">
    <property type="term" value="F:iron ion binding"/>
    <property type="evidence" value="ECO:0007669"/>
    <property type="project" value="InterPro"/>
</dbReference>
<feature type="non-terminal residue" evidence="7">
    <location>
        <position position="1"/>
    </location>
</feature>
<dbReference type="PANTHER" id="PTHR24302:SF15">
    <property type="entry name" value="FATTY-ACID PEROXYGENASE"/>
    <property type="match status" value="1"/>
</dbReference>
<keyword evidence="5" id="KW-0408">Iron</keyword>
<dbReference type="AlphaFoldDB" id="A0A7R9L5G3"/>
<organism evidence="7">
    <name type="scientific">Medioppia subpectinata</name>
    <dbReference type="NCBI Taxonomy" id="1979941"/>
    <lineage>
        <taxon>Eukaryota</taxon>
        <taxon>Metazoa</taxon>
        <taxon>Ecdysozoa</taxon>
        <taxon>Arthropoda</taxon>
        <taxon>Chelicerata</taxon>
        <taxon>Arachnida</taxon>
        <taxon>Acari</taxon>
        <taxon>Acariformes</taxon>
        <taxon>Sarcoptiformes</taxon>
        <taxon>Oribatida</taxon>
        <taxon>Brachypylina</taxon>
        <taxon>Oppioidea</taxon>
        <taxon>Oppiidae</taxon>
        <taxon>Medioppia</taxon>
    </lineage>
</organism>
<evidence type="ECO:0000256" key="4">
    <source>
        <dbReference type="ARBA" id="ARBA00023002"/>
    </source>
</evidence>
<evidence type="ECO:0000313" key="8">
    <source>
        <dbReference type="Proteomes" id="UP000759131"/>
    </source>
</evidence>
<reference evidence="7" key="1">
    <citation type="submission" date="2020-11" db="EMBL/GenBank/DDBJ databases">
        <authorList>
            <person name="Tran Van P."/>
        </authorList>
    </citation>
    <scope>NUCLEOTIDE SEQUENCE</scope>
</reference>
<evidence type="ECO:0008006" key="9">
    <source>
        <dbReference type="Google" id="ProtNLM"/>
    </source>
</evidence>
<evidence type="ECO:0000256" key="5">
    <source>
        <dbReference type="ARBA" id="ARBA00023004"/>
    </source>
</evidence>
<evidence type="ECO:0000256" key="3">
    <source>
        <dbReference type="ARBA" id="ARBA00022723"/>
    </source>
</evidence>
<keyword evidence="6" id="KW-0503">Monooxygenase</keyword>
<protein>
    <recommendedName>
        <fullName evidence="9">Cytochrome P450</fullName>
    </recommendedName>
</protein>
<dbReference type="InterPro" id="IPR036396">
    <property type="entry name" value="Cyt_P450_sf"/>
</dbReference>
<dbReference type="OrthoDB" id="8251073at2759"/>
<evidence type="ECO:0000256" key="6">
    <source>
        <dbReference type="ARBA" id="ARBA00023033"/>
    </source>
</evidence>
<gene>
    <name evidence="7" type="ORF">OSB1V03_LOCUS14620</name>
</gene>
<dbReference type="EMBL" id="OC868784">
    <property type="protein sequence ID" value="CAD7634224.1"/>
    <property type="molecule type" value="Genomic_DNA"/>
</dbReference>
<dbReference type="GO" id="GO:0016705">
    <property type="term" value="F:oxidoreductase activity, acting on paired donors, with incorporation or reduction of molecular oxygen"/>
    <property type="evidence" value="ECO:0007669"/>
    <property type="project" value="InterPro"/>
</dbReference>
<comment type="similarity">
    <text evidence="1">Belongs to the cytochrome P450 family.</text>
</comment>
<sequence length="454" mass="52825">ILFYLYHCYITDVIVTKIQLGGKTFLTPESYNEVPIVDQMTGLLYNARIQTNKITYFNEPVLHLFWIGFGDYCSVTDAIVEDVLNTIDNVKPPVPAAIQRMPRDIQRTFYPKFYSGNYSVFDYYMPDVGDCNAECRPMPVFQGYADTENGLRQMRRYYYDENFVVSPVLYLSQAQLTRNFQYWTKRGIKGPKPYPWVGTDLYQFFKPTHILDTQWLKTYGNIYGTFNMDEPVITIAKPELIQQVLVKDFHVFADRKGRSYKHPVLHKNVFYSTGDDWKRLRSIISPTFTSGKMRKMYHLVGECLQEYIEILDEMAQYNDCADKVYVQYLSGGRHKRRRVVVVCVGIGAKGHGGDHVHRVVAAHLLEVYTIAALHVHHVCHECPQTLSDYWIHFAYFGRTERRAGYRADTAPVVSPRVRQTLSIEEMIGRSHPSIDEHVIVLNHNLLNQFRFGHH</sequence>
<evidence type="ECO:0000256" key="1">
    <source>
        <dbReference type="ARBA" id="ARBA00010617"/>
    </source>
</evidence>
<dbReference type="InterPro" id="IPR001128">
    <property type="entry name" value="Cyt_P450"/>
</dbReference>
<keyword evidence="3" id="KW-0479">Metal-binding</keyword>
<evidence type="ECO:0000256" key="2">
    <source>
        <dbReference type="ARBA" id="ARBA00022617"/>
    </source>
</evidence>
<keyword evidence="8" id="KW-1185">Reference proteome</keyword>
<dbReference type="GO" id="GO:0020037">
    <property type="term" value="F:heme binding"/>
    <property type="evidence" value="ECO:0007669"/>
    <property type="project" value="InterPro"/>
</dbReference>
<proteinExistence type="inferred from homology"/>
<dbReference type="SUPFAM" id="SSF48264">
    <property type="entry name" value="Cytochrome P450"/>
    <property type="match status" value="1"/>
</dbReference>
<dbReference type="PANTHER" id="PTHR24302">
    <property type="entry name" value="CYTOCHROME P450 FAMILY 3"/>
    <property type="match status" value="1"/>
</dbReference>
<dbReference type="Proteomes" id="UP000759131">
    <property type="component" value="Unassembled WGS sequence"/>
</dbReference>
<keyword evidence="2" id="KW-0349">Heme</keyword>
<dbReference type="Pfam" id="PF00067">
    <property type="entry name" value="p450"/>
    <property type="match status" value="1"/>
</dbReference>
<dbReference type="Gene3D" id="1.10.630.10">
    <property type="entry name" value="Cytochrome P450"/>
    <property type="match status" value="1"/>
</dbReference>
<accession>A0A7R9L5G3</accession>
<dbReference type="InterPro" id="IPR050705">
    <property type="entry name" value="Cytochrome_P450_3A"/>
</dbReference>
<dbReference type="EMBL" id="CAJPIZ010014209">
    <property type="protein sequence ID" value="CAG2114654.1"/>
    <property type="molecule type" value="Genomic_DNA"/>
</dbReference>
<feature type="non-terminal residue" evidence="7">
    <location>
        <position position="454"/>
    </location>
</feature>
<name>A0A7R9L5G3_9ACAR</name>